<dbReference type="Proteomes" id="UP000635245">
    <property type="component" value="Unassembled WGS sequence"/>
</dbReference>
<dbReference type="PANTHER" id="PTHR14136:SF17">
    <property type="entry name" value="BTB_POZ DOMAIN-CONTAINING PROTEIN KCTD9"/>
    <property type="match status" value="1"/>
</dbReference>
<organism evidence="1 2">
    <name type="scientific">Prauserella cavernicola</name>
    <dbReference type="NCBI Taxonomy" id="2800127"/>
    <lineage>
        <taxon>Bacteria</taxon>
        <taxon>Bacillati</taxon>
        <taxon>Actinomycetota</taxon>
        <taxon>Actinomycetes</taxon>
        <taxon>Pseudonocardiales</taxon>
        <taxon>Pseudonocardiaceae</taxon>
        <taxon>Prauserella</taxon>
    </lineage>
</organism>
<name>A0A934QPD7_9PSEU</name>
<evidence type="ECO:0000313" key="1">
    <source>
        <dbReference type="EMBL" id="MBK1782969.1"/>
    </source>
</evidence>
<proteinExistence type="predicted"/>
<accession>A0A934QPD7</accession>
<keyword evidence="2" id="KW-1185">Reference proteome</keyword>
<dbReference type="InterPro" id="IPR051082">
    <property type="entry name" value="Pentapeptide-BTB/POZ_domain"/>
</dbReference>
<protein>
    <submittedName>
        <fullName evidence="1">Pentapeptide repeat-containing protein</fullName>
    </submittedName>
</protein>
<dbReference type="AlphaFoldDB" id="A0A934QPD7"/>
<dbReference type="Pfam" id="PF00805">
    <property type="entry name" value="Pentapeptide"/>
    <property type="match status" value="1"/>
</dbReference>
<dbReference type="Gene3D" id="2.160.20.80">
    <property type="entry name" value="E3 ubiquitin-protein ligase SopA"/>
    <property type="match status" value="1"/>
</dbReference>
<gene>
    <name evidence="1" type="ORF">JHE00_01430</name>
</gene>
<dbReference type="RefSeq" id="WP_200313936.1">
    <property type="nucleotide sequence ID" value="NZ_JAENJH010000001.1"/>
</dbReference>
<comment type="caution">
    <text evidence="1">The sequence shown here is derived from an EMBL/GenBank/DDBJ whole genome shotgun (WGS) entry which is preliminary data.</text>
</comment>
<dbReference type="SUPFAM" id="SSF141571">
    <property type="entry name" value="Pentapeptide repeat-like"/>
    <property type="match status" value="1"/>
</dbReference>
<evidence type="ECO:0000313" key="2">
    <source>
        <dbReference type="Proteomes" id="UP000635245"/>
    </source>
</evidence>
<sequence>MAASSADFRTRLRADCSSCYGLCCVVPAFSRSSDFAIDKPARTPCHNLLADFGCGIHEHLRERGFAGCTVYDCFGAGQHTSQVTFEGRDWRTDPGSAERMFSVFPVLRELHELLYYVHEALTLPAAAPVHDALAVARDETERLTLLGPDELADLDAREHWQRVNSVLQRASELARAPVRRPAELRGADLVGRDFRKADLRGANLRGAVLIGADLRGADLRLADVVGADTRGADLRGADLGTSLFLVQSQLDAARGDGTTTLPPTLTAPAHWSA</sequence>
<dbReference type="InterPro" id="IPR001646">
    <property type="entry name" value="5peptide_repeat"/>
</dbReference>
<reference evidence="1" key="1">
    <citation type="submission" date="2020-12" db="EMBL/GenBank/DDBJ databases">
        <title>Prauserella sp. ASG 168, a novel actinomycete isolated from cave rock.</title>
        <authorList>
            <person name="Suriyachadkun C."/>
        </authorList>
    </citation>
    <scope>NUCLEOTIDE SEQUENCE</scope>
    <source>
        <strain evidence="1">ASG 168</strain>
    </source>
</reference>
<dbReference type="EMBL" id="JAENJH010000001">
    <property type="protein sequence ID" value="MBK1782969.1"/>
    <property type="molecule type" value="Genomic_DNA"/>
</dbReference>
<dbReference type="PANTHER" id="PTHR14136">
    <property type="entry name" value="BTB_POZ DOMAIN-CONTAINING PROTEIN KCTD9"/>
    <property type="match status" value="1"/>
</dbReference>